<protein>
    <recommendedName>
        <fullName evidence="3">endo-polygalacturonase</fullName>
        <ecNumber evidence="3">3.2.1.15</ecNumber>
    </recommendedName>
</protein>
<keyword evidence="8" id="KW-1015">Disulfide bond</keyword>
<evidence type="ECO:0000256" key="6">
    <source>
        <dbReference type="ARBA" id="ARBA00022737"/>
    </source>
</evidence>
<dbReference type="InterPro" id="IPR050434">
    <property type="entry name" value="Glycosyl_hydrlase_28"/>
</dbReference>
<evidence type="ECO:0000256" key="14">
    <source>
        <dbReference type="PROSITE-ProRule" id="PRU10052"/>
    </source>
</evidence>
<evidence type="ECO:0000256" key="12">
    <source>
        <dbReference type="ARBA" id="ARBA00034074"/>
    </source>
</evidence>
<evidence type="ECO:0000256" key="7">
    <source>
        <dbReference type="ARBA" id="ARBA00022801"/>
    </source>
</evidence>
<dbReference type="Pfam" id="PF00295">
    <property type="entry name" value="Glyco_hydro_28"/>
    <property type="match status" value="1"/>
</dbReference>
<dbReference type="SMART" id="SM00710">
    <property type="entry name" value="PbH1"/>
    <property type="match status" value="7"/>
</dbReference>
<gene>
    <name evidence="16" type="ORF">G7Y89_g14089</name>
</gene>
<dbReference type="EC" id="3.2.1.15" evidence="3"/>
<name>A0A8H4R6Z5_9HELO</name>
<keyword evidence="9" id="KW-0325">Glycoprotein</keyword>
<dbReference type="GO" id="GO:0045490">
    <property type="term" value="P:pectin catabolic process"/>
    <property type="evidence" value="ECO:0007669"/>
    <property type="project" value="TreeGrafter"/>
</dbReference>
<comment type="function">
    <text evidence="13">Involved in maceration and soft-rotting of plant tissue. Hydrolyzes the 1,4-alpha glycosidic bonds of de-esterified pectate in the smooth region of the plant cell wall.</text>
</comment>
<dbReference type="Gene3D" id="2.160.20.10">
    <property type="entry name" value="Single-stranded right-handed beta-helix, Pectin lyase-like"/>
    <property type="match status" value="1"/>
</dbReference>
<sequence length="526" mass="52875">MFFLLYRKHGTRSHAGLCSDFQSHHDACASALTVSATEATAFCATYTQASSTATTSLPDYATYCSNKPKKIPSTCSCLNVATALQPVAPNATSTASIASFSNNTVSTLQVAKVSSTIVAATLVKSKSTAASKKSSTSDAKSSATRKVSSGSVAKSTSAATKASSTASVMATSAAASVGGASACTASVYAQITSIVASCTNIVLENISAPASSTIDLTGLQQGSTVTFAGTTTFGTTADSSFNPIEIAGTDITITGASGHVIDGNGAAYWDGQGSNGGTAKPDHFIVLDKMVNGIISNLNIQNWPTHCFDITGCSGMTISGLTLDNSAGDAPNSASGSDPAAHNTDGFDIASTDNLSLLNSVVKNQDDCVAITSGTNITVSGMTCSGGHGLSIGSVGGKSDNTVSNIMFVDSSVSNSQNGCRIKSNSGTNGTIENITYQNIQLSNITDYGIDVQQDYLNGGPTGTPTNGVTIAGVTFDNVTGTTSGSAVDYYVLCGTACSDFTFTDVAVTGGSGTSSCNFPSTGCSA</sequence>
<dbReference type="InterPro" id="IPR006626">
    <property type="entry name" value="PbH1"/>
</dbReference>
<evidence type="ECO:0000256" key="15">
    <source>
        <dbReference type="RuleBase" id="RU361169"/>
    </source>
</evidence>
<comment type="subcellular location">
    <subcellularLocation>
        <location evidence="1">Secreted</location>
    </subcellularLocation>
</comment>
<keyword evidence="5" id="KW-0732">Signal</keyword>
<evidence type="ECO:0000256" key="1">
    <source>
        <dbReference type="ARBA" id="ARBA00004613"/>
    </source>
</evidence>
<evidence type="ECO:0000256" key="8">
    <source>
        <dbReference type="ARBA" id="ARBA00023157"/>
    </source>
</evidence>
<comment type="caution">
    <text evidence="16">The sequence shown here is derived from an EMBL/GenBank/DDBJ whole genome shotgun (WGS) entry which is preliminary data.</text>
</comment>
<dbReference type="PANTHER" id="PTHR31884">
    <property type="entry name" value="POLYGALACTURONASE"/>
    <property type="match status" value="1"/>
</dbReference>
<evidence type="ECO:0000256" key="4">
    <source>
        <dbReference type="ARBA" id="ARBA00022525"/>
    </source>
</evidence>
<evidence type="ECO:0000256" key="9">
    <source>
        <dbReference type="ARBA" id="ARBA00023180"/>
    </source>
</evidence>
<dbReference type="GO" id="GO:0004650">
    <property type="term" value="F:polygalacturonase activity"/>
    <property type="evidence" value="ECO:0007669"/>
    <property type="project" value="UniProtKB-EC"/>
</dbReference>
<accession>A0A8H4R6Z5</accession>
<evidence type="ECO:0000256" key="11">
    <source>
        <dbReference type="ARBA" id="ARBA00023316"/>
    </source>
</evidence>
<dbReference type="GO" id="GO:0005576">
    <property type="term" value="C:extracellular region"/>
    <property type="evidence" value="ECO:0007669"/>
    <property type="project" value="UniProtKB-SubCell"/>
</dbReference>
<evidence type="ECO:0000256" key="3">
    <source>
        <dbReference type="ARBA" id="ARBA00012736"/>
    </source>
</evidence>
<comment type="catalytic activity">
    <reaction evidence="12">
        <text>(1,4-alpha-D-galacturonosyl)n+m + H2O = (1,4-alpha-D-galacturonosyl)n + (1,4-alpha-D-galacturonosyl)m.</text>
        <dbReference type="EC" id="3.2.1.15"/>
    </reaction>
</comment>
<dbReference type="InterPro" id="IPR012334">
    <property type="entry name" value="Pectin_lyas_fold"/>
</dbReference>
<dbReference type="GO" id="GO:0071555">
    <property type="term" value="P:cell wall organization"/>
    <property type="evidence" value="ECO:0007669"/>
    <property type="project" value="UniProtKB-KW"/>
</dbReference>
<keyword evidence="4" id="KW-0964">Secreted</keyword>
<dbReference type="SUPFAM" id="SSF51126">
    <property type="entry name" value="Pectin lyase-like"/>
    <property type="match status" value="1"/>
</dbReference>
<keyword evidence="6" id="KW-0677">Repeat</keyword>
<keyword evidence="10 15" id="KW-0326">Glycosidase</keyword>
<dbReference type="Proteomes" id="UP000566819">
    <property type="component" value="Unassembled WGS sequence"/>
</dbReference>
<evidence type="ECO:0000256" key="2">
    <source>
        <dbReference type="ARBA" id="ARBA00008834"/>
    </source>
</evidence>
<keyword evidence="11" id="KW-0961">Cell wall biogenesis/degradation</keyword>
<evidence type="ECO:0000256" key="10">
    <source>
        <dbReference type="ARBA" id="ARBA00023295"/>
    </source>
</evidence>
<evidence type="ECO:0000313" key="16">
    <source>
        <dbReference type="EMBL" id="KAF4624083.1"/>
    </source>
</evidence>
<feature type="active site" evidence="14">
    <location>
        <position position="388"/>
    </location>
</feature>
<evidence type="ECO:0000313" key="17">
    <source>
        <dbReference type="Proteomes" id="UP000566819"/>
    </source>
</evidence>
<keyword evidence="7 15" id="KW-0378">Hydrolase</keyword>
<dbReference type="EMBL" id="JAAMPI010001776">
    <property type="protein sequence ID" value="KAF4624083.1"/>
    <property type="molecule type" value="Genomic_DNA"/>
</dbReference>
<evidence type="ECO:0000256" key="13">
    <source>
        <dbReference type="ARBA" id="ARBA00037707"/>
    </source>
</evidence>
<dbReference type="PROSITE" id="PS00502">
    <property type="entry name" value="POLYGALACTURONASE"/>
    <property type="match status" value="1"/>
</dbReference>
<comment type="similarity">
    <text evidence="2 15">Belongs to the glycosyl hydrolase 28 family.</text>
</comment>
<dbReference type="InterPro" id="IPR011050">
    <property type="entry name" value="Pectin_lyase_fold/virulence"/>
</dbReference>
<dbReference type="AlphaFoldDB" id="A0A8H4R6Z5"/>
<evidence type="ECO:0000256" key="5">
    <source>
        <dbReference type="ARBA" id="ARBA00022729"/>
    </source>
</evidence>
<dbReference type="OrthoDB" id="1546079at2759"/>
<reference evidence="16 17" key="1">
    <citation type="submission" date="2020-03" db="EMBL/GenBank/DDBJ databases">
        <title>Draft Genome Sequence of Cudoniella acicularis.</title>
        <authorList>
            <person name="Buettner E."/>
            <person name="Kellner H."/>
        </authorList>
    </citation>
    <scope>NUCLEOTIDE SEQUENCE [LARGE SCALE GENOMIC DNA]</scope>
    <source>
        <strain evidence="16 17">DSM 108380</strain>
    </source>
</reference>
<dbReference type="FunFam" id="2.160.20.10:FF:000002">
    <property type="entry name" value="Endopolygalacturonase D"/>
    <property type="match status" value="1"/>
</dbReference>
<dbReference type="InterPro" id="IPR000743">
    <property type="entry name" value="Glyco_hydro_28"/>
</dbReference>
<keyword evidence="17" id="KW-1185">Reference proteome</keyword>
<dbReference type="PANTHER" id="PTHR31884:SF9">
    <property type="entry name" value="ENDOPOLYGALACTURONASE D-RELATED"/>
    <property type="match status" value="1"/>
</dbReference>
<organism evidence="16 17">
    <name type="scientific">Cudoniella acicularis</name>
    <dbReference type="NCBI Taxonomy" id="354080"/>
    <lineage>
        <taxon>Eukaryota</taxon>
        <taxon>Fungi</taxon>
        <taxon>Dikarya</taxon>
        <taxon>Ascomycota</taxon>
        <taxon>Pezizomycotina</taxon>
        <taxon>Leotiomycetes</taxon>
        <taxon>Helotiales</taxon>
        <taxon>Tricladiaceae</taxon>
        <taxon>Cudoniella</taxon>
    </lineage>
</organism>
<proteinExistence type="inferred from homology"/>